<dbReference type="PRINTS" id="PR00792">
    <property type="entry name" value="PEPSIN"/>
</dbReference>
<evidence type="ECO:0000256" key="3">
    <source>
        <dbReference type="SAM" id="SignalP"/>
    </source>
</evidence>
<evidence type="ECO:0000256" key="1">
    <source>
        <dbReference type="ARBA" id="ARBA00007447"/>
    </source>
</evidence>
<dbReference type="InterPro" id="IPR001461">
    <property type="entry name" value="Aspartic_peptidase_A1"/>
</dbReference>
<keyword evidence="3" id="KW-0732">Signal</keyword>
<evidence type="ECO:0000313" key="5">
    <source>
        <dbReference type="EMBL" id="KAK7537527.1"/>
    </source>
</evidence>
<dbReference type="InterPro" id="IPR034164">
    <property type="entry name" value="Pepsin-like_dom"/>
</dbReference>
<comment type="caution">
    <text evidence="5">The sequence shown here is derived from an EMBL/GenBank/DDBJ whole genome shotgun (WGS) entry which is preliminary data.</text>
</comment>
<proteinExistence type="inferred from homology"/>
<dbReference type="Gene3D" id="2.40.70.10">
    <property type="entry name" value="Acid Proteases"/>
    <property type="match status" value="2"/>
</dbReference>
<evidence type="ECO:0000313" key="6">
    <source>
        <dbReference type="Proteomes" id="UP001360953"/>
    </source>
</evidence>
<comment type="similarity">
    <text evidence="1">Belongs to the peptidase A1 family.</text>
</comment>
<accession>A0ABR1LUS4</accession>
<dbReference type="Pfam" id="PF00026">
    <property type="entry name" value="Asp"/>
    <property type="match status" value="1"/>
</dbReference>
<reference evidence="5 6" key="1">
    <citation type="submission" date="2024-04" db="EMBL/GenBank/DDBJ databases">
        <title>Phyllosticta paracitricarpa is synonymous to the EU quarantine fungus P. citricarpa based on phylogenomic analyses.</title>
        <authorList>
            <consortium name="Lawrence Berkeley National Laboratory"/>
            <person name="Van ingen-buijs V.A."/>
            <person name="Van westerhoven A.C."/>
            <person name="Haridas S."/>
            <person name="Skiadas P."/>
            <person name="Martin F."/>
            <person name="Groenewald J.Z."/>
            <person name="Crous P.W."/>
            <person name="Seidl M.F."/>
        </authorList>
    </citation>
    <scope>NUCLEOTIDE SEQUENCE [LARGE SCALE GENOMIC DNA]</scope>
    <source>
        <strain evidence="5 6">CPC 17464</strain>
    </source>
</reference>
<feature type="chain" id="PRO_5046660428" evidence="3">
    <location>
        <begin position="18"/>
        <end position="398"/>
    </location>
</feature>
<dbReference type="CDD" id="cd05471">
    <property type="entry name" value="pepsin_like"/>
    <property type="match status" value="1"/>
</dbReference>
<dbReference type="PANTHER" id="PTHR47966">
    <property type="entry name" value="BETA-SITE APP-CLEAVING ENZYME, ISOFORM A-RELATED"/>
    <property type="match status" value="1"/>
</dbReference>
<sequence length="398" mass="43961">MLKFFHLSLLLSGAAHAAILRIPIEWLHDSASLENPKQDQSLLQHPLGAGQGKRERAHPRDSLLTLELGIGTPAQKVRMVPDLTSNIFIVPTASCRAKARSRNRGREDSNVFKSNQSSTYLRGPTIPEISWGETLYRGHLARDVINFGQNGTWNKTFTEATWVHSRTHSRSAGPHGVFGLKFGRSFADSSSLFTGMVDAGHLDKNIFGVELPQGHKSGQLTLGGLDHGLRLEDVDMMPTIPSETLGWAVEAKYLGHIDSGFSLVVQLENCTAELDFNFPGFAFPRPFLQNILNALDSPPESGFTADTITFPCNHRQQLPIITIGLAQNEYKLTAFDYAYAIEDEENGQTMCAVRVHSGSVLSAQRGSCMVLGREFFSAFYSVFDVENMKVGFIKQSDF</sequence>
<protein>
    <submittedName>
        <fullName evidence="5">Aspartic peptidase domain-containing protein</fullName>
    </submittedName>
</protein>
<dbReference type="GeneID" id="92033287"/>
<feature type="domain" description="Peptidase A1" evidence="4">
    <location>
        <begin position="64"/>
        <end position="393"/>
    </location>
</feature>
<feature type="region of interest" description="Disordered" evidence="2">
    <location>
        <begin position="37"/>
        <end position="59"/>
    </location>
</feature>
<gene>
    <name evidence="5" type="ORF">J3D65DRAFT_625904</name>
</gene>
<dbReference type="InterPro" id="IPR033121">
    <property type="entry name" value="PEPTIDASE_A1"/>
</dbReference>
<keyword evidence="6" id="KW-1185">Reference proteome</keyword>
<dbReference type="PANTHER" id="PTHR47966:SF51">
    <property type="entry name" value="BETA-SITE APP-CLEAVING ENZYME, ISOFORM A-RELATED"/>
    <property type="match status" value="1"/>
</dbReference>
<dbReference type="SUPFAM" id="SSF50630">
    <property type="entry name" value="Acid proteases"/>
    <property type="match status" value="1"/>
</dbReference>
<dbReference type="EMBL" id="JBBPEH010000006">
    <property type="protein sequence ID" value="KAK7537527.1"/>
    <property type="molecule type" value="Genomic_DNA"/>
</dbReference>
<dbReference type="RefSeq" id="XP_066655678.1">
    <property type="nucleotide sequence ID" value="XM_066800381.1"/>
</dbReference>
<feature type="signal peptide" evidence="3">
    <location>
        <begin position="1"/>
        <end position="17"/>
    </location>
</feature>
<dbReference type="PROSITE" id="PS51767">
    <property type="entry name" value="PEPTIDASE_A1"/>
    <property type="match status" value="1"/>
</dbReference>
<dbReference type="InterPro" id="IPR021109">
    <property type="entry name" value="Peptidase_aspartic_dom_sf"/>
</dbReference>
<organism evidence="5 6">
    <name type="scientific">Phyllosticta citribraziliensis</name>
    <dbReference type="NCBI Taxonomy" id="989973"/>
    <lineage>
        <taxon>Eukaryota</taxon>
        <taxon>Fungi</taxon>
        <taxon>Dikarya</taxon>
        <taxon>Ascomycota</taxon>
        <taxon>Pezizomycotina</taxon>
        <taxon>Dothideomycetes</taxon>
        <taxon>Dothideomycetes incertae sedis</taxon>
        <taxon>Botryosphaeriales</taxon>
        <taxon>Phyllostictaceae</taxon>
        <taxon>Phyllosticta</taxon>
    </lineage>
</organism>
<evidence type="ECO:0000256" key="2">
    <source>
        <dbReference type="SAM" id="MobiDB-lite"/>
    </source>
</evidence>
<dbReference type="Proteomes" id="UP001360953">
    <property type="component" value="Unassembled WGS sequence"/>
</dbReference>
<evidence type="ECO:0000259" key="4">
    <source>
        <dbReference type="PROSITE" id="PS51767"/>
    </source>
</evidence>
<name>A0ABR1LUS4_9PEZI</name>